<dbReference type="InterPro" id="IPR028087">
    <property type="entry name" value="Tad_N"/>
</dbReference>
<keyword evidence="4" id="KW-1185">Reference proteome</keyword>
<reference evidence="4" key="1">
    <citation type="journal article" date="2019" name="Int. J. Syst. Evol. Microbiol.">
        <title>The Global Catalogue of Microorganisms (GCM) 10K type strain sequencing project: providing services to taxonomists for standard genome sequencing and annotation.</title>
        <authorList>
            <consortium name="The Broad Institute Genomics Platform"/>
            <consortium name="The Broad Institute Genome Sequencing Center for Infectious Disease"/>
            <person name="Wu L."/>
            <person name="Ma J."/>
        </authorList>
    </citation>
    <scope>NUCLEOTIDE SEQUENCE [LARGE SCALE GENOMIC DNA]</scope>
    <source>
        <strain evidence="4">JCM 18077</strain>
    </source>
</reference>
<evidence type="ECO:0000259" key="2">
    <source>
        <dbReference type="Pfam" id="PF13400"/>
    </source>
</evidence>
<dbReference type="Proteomes" id="UP001500822">
    <property type="component" value="Unassembled WGS sequence"/>
</dbReference>
<keyword evidence="1" id="KW-0812">Transmembrane</keyword>
<dbReference type="Pfam" id="PF13400">
    <property type="entry name" value="Tad"/>
    <property type="match status" value="1"/>
</dbReference>
<name>A0ABP8YZ98_9ACTN</name>
<organism evidence="3 4">
    <name type="scientific">Gordonia alkaliphila</name>
    <dbReference type="NCBI Taxonomy" id="1053547"/>
    <lineage>
        <taxon>Bacteria</taxon>
        <taxon>Bacillati</taxon>
        <taxon>Actinomycetota</taxon>
        <taxon>Actinomycetes</taxon>
        <taxon>Mycobacteriales</taxon>
        <taxon>Gordoniaceae</taxon>
        <taxon>Gordonia</taxon>
    </lineage>
</organism>
<accession>A0ABP8YZ98</accession>
<dbReference type="InterPro" id="IPR021202">
    <property type="entry name" value="Rv3654c-like"/>
</dbReference>
<sequence length="109" mass="11274">MTVAAALTMAGLAALLIAIVYLGAGVLARHRAQNAADLGALAAASAHVRGDERPCARAREIADAQEGPPRVVRCEVDGQDLLIEVVVPVRLGQWGLRSATARARAGPTE</sequence>
<keyword evidence="1" id="KW-0472">Membrane</keyword>
<dbReference type="NCBIfam" id="TIGR03816">
    <property type="entry name" value="tadE_like_DECH"/>
    <property type="match status" value="1"/>
</dbReference>
<keyword evidence="1" id="KW-1133">Transmembrane helix</keyword>
<evidence type="ECO:0000313" key="3">
    <source>
        <dbReference type="EMBL" id="GAA4741674.1"/>
    </source>
</evidence>
<dbReference type="EMBL" id="BAABIE010000003">
    <property type="protein sequence ID" value="GAA4741674.1"/>
    <property type="molecule type" value="Genomic_DNA"/>
</dbReference>
<proteinExistence type="predicted"/>
<dbReference type="RefSeq" id="WP_246993597.1">
    <property type="nucleotide sequence ID" value="NZ_BAABIE010000003.1"/>
</dbReference>
<comment type="caution">
    <text evidence="3">The sequence shown here is derived from an EMBL/GenBank/DDBJ whole genome shotgun (WGS) entry which is preliminary data.</text>
</comment>
<evidence type="ECO:0000313" key="4">
    <source>
        <dbReference type="Proteomes" id="UP001500822"/>
    </source>
</evidence>
<evidence type="ECO:0000256" key="1">
    <source>
        <dbReference type="SAM" id="Phobius"/>
    </source>
</evidence>
<protein>
    <recommendedName>
        <fullName evidence="2">Putative Flp pilus-assembly TadG-like N-terminal domain-containing protein</fullName>
    </recommendedName>
</protein>
<gene>
    <name evidence="3" type="ORF">GCM10023217_07490</name>
</gene>
<feature type="transmembrane region" description="Helical" evidence="1">
    <location>
        <begin position="6"/>
        <end position="28"/>
    </location>
</feature>
<feature type="domain" description="Putative Flp pilus-assembly TadG-like N-terminal" evidence="2">
    <location>
        <begin position="1"/>
        <end position="46"/>
    </location>
</feature>